<dbReference type="EMBL" id="JAPQKP010000006">
    <property type="protein sequence ID" value="KAJ5185893.1"/>
    <property type="molecule type" value="Genomic_DNA"/>
</dbReference>
<protein>
    <recommendedName>
        <fullName evidence="2">Nudix hydrolase domain-containing protein</fullName>
    </recommendedName>
</protein>
<dbReference type="SUPFAM" id="SSF55811">
    <property type="entry name" value="Nudix"/>
    <property type="match status" value="1"/>
</dbReference>
<evidence type="ECO:0000313" key="3">
    <source>
        <dbReference type="EMBL" id="KAJ5185893.1"/>
    </source>
</evidence>
<dbReference type="Pfam" id="PF00293">
    <property type="entry name" value="NUDIX"/>
    <property type="match status" value="1"/>
</dbReference>
<feature type="region of interest" description="Disordered" evidence="1">
    <location>
        <begin position="55"/>
        <end position="80"/>
    </location>
</feature>
<dbReference type="Proteomes" id="UP001150879">
    <property type="component" value="Unassembled WGS sequence"/>
</dbReference>
<gene>
    <name evidence="3" type="ORF">N7472_010733</name>
</gene>
<proteinExistence type="predicted"/>
<comment type="caution">
    <text evidence="3">The sequence shown here is derived from an EMBL/GenBank/DDBJ whole genome shotgun (WGS) entry which is preliminary data.</text>
</comment>
<name>A0A9W9IVN0_9EURO</name>
<evidence type="ECO:0000256" key="1">
    <source>
        <dbReference type="SAM" id="MobiDB-lite"/>
    </source>
</evidence>
<reference evidence="3" key="2">
    <citation type="journal article" date="2023" name="IMA Fungus">
        <title>Comparative genomic study of the Penicillium genus elucidates a diverse pangenome and 15 lateral gene transfer events.</title>
        <authorList>
            <person name="Petersen C."/>
            <person name="Sorensen T."/>
            <person name="Nielsen M.R."/>
            <person name="Sondergaard T.E."/>
            <person name="Sorensen J.L."/>
            <person name="Fitzpatrick D.A."/>
            <person name="Frisvad J.C."/>
            <person name="Nielsen K.L."/>
        </authorList>
    </citation>
    <scope>NUCLEOTIDE SEQUENCE</scope>
    <source>
        <strain evidence="3">IBT 16849</strain>
    </source>
</reference>
<dbReference type="InterPro" id="IPR015797">
    <property type="entry name" value="NUDIX_hydrolase-like_dom_sf"/>
</dbReference>
<reference evidence="3" key="1">
    <citation type="submission" date="2022-11" db="EMBL/GenBank/DDBJ databases">
        <authorList>
            <person name="Petersen C."/>
        </authorList>
    </citation>
    <scope>NUCLEOTIDE SEQUENCE</scope>
    <source>
        <strain evidence="3">IBT 16849</strain>
    </source>
</reference>
<dbReference type="AlphaFoldDB" id="A0A9W9IVN0"/>
<keyword evidence="4" id="KW-1185">Reference proteome</keyword>
<feature type="domain" description="Nudix hydrolase" evidence="2">
    <location>
        <begin position="41"/>
        <end position="112"/>
    </location>
</feature>
<evidence type="ECO:0000313" key="4">
    <source>
        <dbReference type="Proteomes" id="UP001150879"/>
    </source>
</evidence>
<organism evidence="3 4">
    <name type="scientific">Penicillium cf. griseofulvum</name>
    <dbReference type="NCBI Taxonomy" id="2972120"/>
    <lineage>
        <taxon>Eukaryota</taxon>
        <taxon>Fungi</taxon>
        <taxon>Dikarya</taxon>
        <taxon>Ascomycota</taxon>
        <taxon>Pezizomycotina</taxon>
        <taxon>Eurotiomycetes</taxon>
        <taxon>Eurotiomycetidae</taxon>
        <taxon>Eurotiales</taxon>
        <taxon>Aspergillaceae</taxon>
        <taxon>Penicillium</taxon>
    </lineage>
</organism>
<accession>A0A9W9IVN0</accession>
<dbReference type="InterPro" id="IPR000086">
    <property type="entry name" value="NUDIX_hydrolase_dom"/>
</dbReference>
<dbReference type="Gene3D" id="3.90.79.10">
    <property type="entry name" value="Nucleoside Triphosphate Pyrophosphohydrolase"/>
    <property type="match status" value="1"/>
</dbReference>
<sequence>MVWEILTVPLHRLKELFPGIRRFTAMAVTFSYHPDSPDELRVSLIKRNGTESSWGNTWERAGGTPDEGDPTIIHSATRESKEEIQTRPLRIAGKAFTCSFYHKYRETGDIVLMRTRGFIAIDHEVTRDNGETIKNENTMAQRIWSGKMQQAAGHSSVKISDEHLDHCWFTEYEVRSAALYEQDTPQGPFATLRAKRDTVLLAFELFSQSQGQKLPPSRDIVR</sequence>
<evidence type="ECO:0000259" key="2">
    <source>
        <dbReference type="Pfam" id="PF00293"/>
    </source>
</evidence>